<dbReference type="InterPro" id="IPR001387">
    <property type="entry name" value="Cro/C1-type_HTH"/>
</dbReference>
<evidence type="ECO:0000313" key="2">
    <source>
        <dbReference type="EMBL" id="MDO3682150.1"/>
    </source>
</evidence>
<dbReference type="EMBL" id="JAUMKJ010000108">
    <property type="protein sequence ID" value="MDO3682150.1"/>
    <property type="molecule type" value="Genomic_DNA"/>
</dbReference>
<evidence type="ECO:0000313" key="3">
    <source>
        <dbReference type="Proteomes" id="UP001168883"/>
    </source>
</evidence>
<dbReference type="Pfam" id="PF01381">
    <property type="entry name" value="HTH_3"/>
    <property type="match status" value="1"/>
</dbReference>
<proteinExistence type="predicted"/>
<feature type="domain" description="HTH cro/C1-type" evidence="1">
    <location>
        <begin position="8"/>
        <end position="62"/>
    </location>
</feature>
<dbReference type="Gene3D" id="1.10.260.40">
    <property type="entry name" value="lambda repressor-like DNA-binding domains"/>
    <property type="match status" value="1"/>
</dbReference>
<dbReference type="RefSeq" id="WP_127488911.1">
    <property type="nucleotide sequence ID" value="NZ_JAUMKJ010000108.1"/>
</dbReference>
<dbReference type="SUPFAM" id="SSF47413">
    <property type="entry name" value="lambda repressor-like DNA-binding domains"/>
    <property type="match status" value="1"/>
</dbReference>
<name>A0ABT8VME0_9BACL</name>
<organism evidence="2 3">
    <name type="scientific">Paenibacillus ehimensis</name>
    <dbReference type="NCBI Taxonomy" id="79264"/>
    <lineage>
        <taxon>Bacteria</taxon>
        <taxon>Bacillati</taxon>
        <taxon>Bacillota</taxon>
        <taxon>Bacilli</taxon>
        <taxon>Bacillales</taxon>
        <taxon>Paenibacillaceae</taxon>
        <taxon>Paenibacillus</taxon>
    </lineage>
</organism>
<protein>
    <submittedName>
        <fullName evidence="2">Helix-turn-helix transcriptional regulator</fullName>
    </submittedName>
</protein>
<dbReference type="CDD" id="cd00093">
    <property type="entry name" value="HTH_XRE"/>
    <property type="match status" value="1"/>
</dbReference>
<reference evidence="2" key="1">
    <citation type="submission" date="2023-07" db="EMBL/GenBank/DDBJ databases">
        <authorList>
            <person name="Aktuganov G."/>
            <person name="Boyko T."/>
            <person name="Delegan Y."/>
            <person name="Galimzianova N."/>
            <person name="Gilvanova E."/>
            <person name="Korobov V."/>
            <person name="Kuzmina L."/>
            <person name="Melentiev A."/>
            <person name="Milman P."/>
            <person name="Ryabova A."/>
            <person name="Stupak E."/>
            <person name="Yasakov T."/>
            <person name="Zharikova N."/>
            <person name="Zhurenko E."/>
        </authorList>
    </citation>
    <scope>NUCLEOTIDE SEQUENCE</scope>
    <source>
        <strain evidence="2">IB-739</strain>
    </source>
</reference>
<accession>A0ABT8VME0</accession>
<dbReference type="InterPro" id="IPR010982">
    <property type="entry name" value="Lambda_DNA-bd_dom_sf"/>
</dbReference>
<comment type="caution">
    <text evidence="2">The sequence shown here is derived from an EMBL/GenBank/DDBJ whole genome shotgun (WGS) entry which is preliminary data.</text>
</comment>
<dbReference type="Proteomes" id="UP001168883">
    <property type="component" value="Unassembled WGS sequence"/>
</dbReference>
<gene>
    <name evidence="2" type="ORF">Q3C12_34715</name>
</gene>
<sequence>MMIDSDVLRKIRKVYRLTLEEMAALLHVSKSHLCRIEKNERALTPTIRGHLVSELHLTPVKLAEILRLYDEFSVGGRGGGTS</sequence>
<keyword evidence="3" id="KW-1185">Reference proteome</keyword>
<evidence type="ECO:0000259" key="1">
    <source>
        <dbReference type="PROSITE" id="PS50943"/>
    </source>
</evidence>
<dbReference type="PROSITE" id="PS50943">
    <property type="entry name" value="HTH_CROC1"/>
    <property type="match status" value="1"/>
</dbReference>